<dbReference type="EMBL" id="CP018632">
    <property type="protein sequence ID" value="ASJ74024.1"/>
    <property type="molecule type" value="Genomic_DNA"/>
</dbReference>
<comment type="subcellular location">
    <subcellularLocation>
        <location evidence="1">Cell outer membrane</location>
    </subcellularLocation>
</comment>
<evidence type="ECO:0000256" key="8">
    <source>
        <dbReference type="SAM" id="Coils"/>
    </source>
</evidence>
<dbReference type="Gene3D" id="1.20.1600.10">
    <property type="entry name" value="Outer membrane efflux proteins (OEP)"/>
    <property type="match status" value="1"/>
</dbReference>
<dbReference type="Proteomes" id="UP000250079">
    <property type="component" value="Chromosome"/>
</dbReference>
<keyword evidence="5" id="KW-0812">Transmembrane</keyword>
<evidence type="ECO:0000256" key="3">
    <source>
        <dbReference type="ARBA" id="ARBA00022448"/>
    </source>
</evidence>
<name>A0A2Z2P2S6_9GAMM</name>
<evidence type="ECO:0000256" key="5">
    <source>
        <dbReference type="ARBA" id="ARBA00022692"/>
    </source>
</evidence>
<dbReference type="InterPro" id="IPR051906">
    <property type="entry name" value="TolC-like"/>
</dbReference>
<accession>A0A2Z2P2S6</accession>
<keyword evidence="7" id="KW-0998">Cell outer membrane</keyword>
<protein>
    <submittedName>
        <fullName evidence="9">Outer membrane protein TolC</fullName>
    </submittedName>
</protein>
<proteinExistence type="inferred from homology"/>
<dbReference type="PANTHER" id="PTHR30026:SF20">
    <property type="entry name" value="OUTER MEMBRANE PROTEIN TOLC"/>
    <property type="match status" value="1"/>
</dbReference>
<dbReference type="Pfam" id="PF02321">
    <property type="entry name" value="OEP"/>
    <property type="match status" value="2"/>
</dbReference>
<evidence type="ECO:0000313" key="10">
    <source>
        <dbReference type="Proteomes" id="UP000250079"/>
    </source>
</evidence>
<dbReference type="GO" id="GO:0015562">
    <property type="term" value="F:efflux transmembrane transporter activity"/>
    <property type="evidence" value="ECO:0007669"/>
    <property type="project" value="InterPro"/>
</dbReference>
<evidence type="ECO:0000256" key="4">
    <source>
        <dbReference type="ARBA" id="ARBA00022452"/>
    </source>
</evidence>
<evidence type="ECO:0000256" key="2">
    <source>
        <dbReference type="ARBA" id="ARBA00007613"/>
    </source>
</evidence>
<dbReference type="InterPro" id="IPR010130">
    <property type="entry name" value="T1SS_OMP_TolC"/>
</dbReference>
<feature type="coiled-coil region" evidence="8">
    <location>
        <begin position="104"/>
        <end position="170"/>
    </location>
</feature>
<evidence type="ECO:0000256" key="6">
    <source>
        <dbReference type="ARBA" id="ARBA00023136"/>
    </source>
</evidence>
<dbReference type="GO" id="GO:1990281">
    <property type="term" value="C:efflux pump complex"/>
    <property type="evidence" value="ECO:0007669"/>
    <property type="project" value="TreeGrafter"/>
</dbReference>
<dbReference type="NCBIfam" id="TIGR01844">
    <property type="entry name" value="type_I_sec_TolC"/>
    <property type="match status" value="1"/>
</dbReference>
<dbReference type="PANTHER" id="PTHR30026">
    <property type="entry name" value="OUTER MEMBRANE PROTEIN TOLC"/>
    <property type="match status" value="1"/>
</dbReference>
<dbReference type="GO" id="GO:0009279">
    <property type="term" value="C:cell outer membrane"/>
    <property type="evidence" value="ECO:0007669"/>
    <property type="project" value="UniProtKB-SubCell"/>
</dbReference>
<keyword evidence="8" id="KW-0175">Coiled coil</keyword>
<keyword evidence="3" id="KW-0813">Transport</keyword>
<keyword evidence="4" id="KW-1134">Transmembrane beta strand</keyword>
<sequence length="441" mass="47682">MSRTSRTSDYVRIALFVVPSLWVAAAHSADLRQVYDQAVVYDAEYSAAQFDLEAARQLSPLARSAFLPQLTLGAEAGISTLADDGEGPYNETALSLSLSQTLFNRANGKLLDQAEQNVMQAEAQYQALGQTLILRVATAYFDVLRAQVNLEFSQSELEAISRQLEQAERRFEVGLVPVTDVRSAQAQYDLATAQEIAATNQVSTAREALLLITGENPDELAVPADDLPLVPPEPANIDAWVDMAKDQNLELVIARLLNDSNNTQVDIERASRYPTLDLIGTAASSTTDLSSSSDTDVAEIKLQLQVPILTGGRIKSQVAQARALARSSDDLLLAQERATVQQTRDGYRGVEATISRVNALRQALVSTQKAAEATEAGFRAGTRTSVEVLQALRDTFSAQSDYAGARYDYIINSLSLKAAAGTLSENDIDSVNSFLSVAESE</sequence>
<dbReference type="GO" id="GO:0015288">
    <property type="term" value="F:porin activity"/>
    <property type="evidence" value="ECO:0007669"/>
    <property type="project" value="TreeGrafter"/>
</dbReference>
<evidence type="ECO:0000256" key="1">
    <source>
        <dbReference type="ARBA" id="ARBA00004442"/>
    </source>
</evidence>
<dbReference type="KEGG" id="gai:IMCC3135_19725"/>
<reference evidence="9 10" key="1">
    <citation type="submission" date="2016-12" db="EMBL/GenBank/DDBJ databases">
        <authorList>
            <person name="Song W.-J."/>
            <person name="Kurnit D.M."/>
        </authorList>
    </citation>
    <scope>NUCLEOTIDE SEQUENCE [LARGE SCALE GENOMIC DNA]</scope>
    <source>
        <strain evidence="9 10">IMCC3135</strain>
    </source>
</reference>
<dbReference type="InterPro" id="IPR003423">
    <property type="entry name" value="OMP_efflux"/>
</dbReference>
<comment type="similarity">
    <text evidence="2">Belongs to the outer membrane factor (OMF) (TC 1.B.17) family.</text>
</comment>
<evidence type="ECO:0000256" key="7">
    <source>
        <dbReference type="ARBA" id="ARBA00023237"/>
    </source>
</evidence>
<dbReference type="AlphaFoldDB" id="A0A2Z2P2S6"/>
<keyword evidence="6" id="KW-0472">Membrane</keyword>
<keyword evidence="10" id="KW-1185">Reference proteome</keyword>
<dbReference type="SUPFAM" id="SSF56954">
    <property type="entry name" value="Outer membrane efflux proteins (OEP)"/>
    <property type="match status" value="1"/>
</dbReference>
<dbReference type="OrthoDB" id="9813458at2"/>
<gene>
    <name evidence="9" type="primary">tolC_3</name>
    <name evidence="9" type="ORF">IMCC3135_19725</name>
</gene>
<evidence type="ECO:0000313" key="9">
    <source>
        <dbReference type="EMBL" id="ASJ74024.1"/>
    </source>
</evidence>
<dbReference type="RefSeq" id="WP_088919120.1">
    <property type="nucleotide sequence ID" value="NZ_CP018632.1"/>
</dbReference>
<organism evidence="9 10">
    <name type="scientific">Granulosicoccus antarcticus IMCC3135</name>
    <dbReference type="NCBI Taxonomy" id="1192854"/>
    <lineage>
        <taxon>Bacteria</taxon>
        <taxon>Pseudomonadati</taxon>
        <taxon>Pseudomonadota</taxon>
        <taxon>Gammaproteobacteria</taxon>
        <taxon>Chromatiales</taxon>
        <taxon>Granulosicoccaceae</taxon>
        <taxon>Granulosicoccus</taxon>
    </lineage>
</organism>